<gene>
    <name evidence="2" type="ORF">E8E13_000876</name>
</gene>
<dbReference type="PANTHER" id="PTHR36183:SF2">
    <property type="entry name" value="BETA-GLUCURONIDASE C-TERMINAL DOMAIN-CONTAINING PROTEIN"/>
    <property type="match status" value="1"/>
</dbReference>
<feature type="signal peptide" evidence="1">
    <location>
        <begin position="1"/>
        <end position="17"/>
    </location>
</feature>
<dbReference type="OrthoDB" id="2796951at2759"/>
<evidence type="ECO:0000256" key="1">
    <source>
        <dbReference type="SAM" id="SignalP"/>
    </source>
</evidence>
<organism evidence="2 3">
    <name type="scientific">Curvularia kusanoi</name>
    <name type="common">Cochliobolus kusanoi</name>
    <dbReference type="NCBI Taxonomy" id="90978"/>
    <lineage>
        <taxon>Eukaryota</taxon>
        <taxon>Fungi</taxon>
        <taxon>Dikarya</taxon>
        <taxon>Ascomycota</taxon>
        <taxon>Pezizomycotina</taxon>
        <taxon>Dothideomycetes</taxon>
        <taxon>Pleosporomycetidae</taxon>
        <taxon>Pleosporales</taxon>
        <taxon>Pleosporineae</taxon>
        <taxon>Pleosporaceae</taxon>
        <taxon>Curvularia</taxon>
    </lineage>
</organism>
<feature type="chain" id="PRO_5040134238" description="Glycoside hydrolase family 79 protein" evidence="1">
    <location>
        <begin position="18"/>
        <end position="261"/>
    </location>
</feature>
<reference evidence="2" key="1">
    <citation type="submission" date="2019-04" db="EMBL/GenBank/DDBJ databases">
        <title>Sequencing of skin fungus with MAO and IRED activity.</title>
        <authorList>
            <person name="Marsaioli A.J."/>
            <person name="Bonatto J.M.C."/>
            <person name="Reis Junior O."/>
        </authorList>
    </citation>
    <scope>NUCLEOTIDE SEQUENCE</scope>
    <source>
        <strain evidence="2">30M1</strain>
    </source>
</reference>
<protein>
    <recommendedName>
        <fullName evidence="4">Glycoside hydrolase family 79 protein</fullName>
    </recommendedName>
</protein>
<evidence type="ECO:0000313" key="2">
    <source>
        <dbReference type="EMBL" id="KAF2994661.1"/>
    </source>
</evidence>
<dbReference type="InterPro" id="IPR052974">
    <property type="entry name" value="GH79_Enzymes"/>
</dbReference>
<name>A0A9P4T5H4_CURKU</name>
<dbReference type="Gene3D" id="3.20.20.80">
    <property type="entry name" value="Glycosidases"/>
    <property type="match status" value="1"/>
</dbReference>
<evidence type="ECO:0008006" key="4">
    <source>
        <dbReference type="Google" id="ProtNLM"/>
    </source>
</evidence>
<dbReference type="Proteomes" id="UP000801428">
    <property type="component" value="Unassembled WGS sequence"/>
</dbReference>
<sequence length="261" mass="27947">MGLRALITLSFAAIGAAVLLNVPPAPPPGTQTLSGSFQGYSMEIASFADLAGNLSSPNKLSYRMLQNLKDISGAAVPIRVGGTTANHAVWRPGQEEAMVQNFATPGADQPANVSWGPKYLESFKVFPTGTKYTVGVTFDSGKKGQDSSAAEAEAFHNGIGKDLFAIEVGNEFDVYPVDRNLTTWSIIQFVPEWVSRTSAIALRVLPKNNRRIFQAGTFVTPGTISEDASWTAQAAIDLGINSNNLAKTWCGVRTHQADARR</sequence>
<dbReference type="AlphaFoldDB" id="A0A9P4T5H4"/>
<proteinExistence type="predicted"/>
<evidence type="ECO:0000313" key="3">
    <source>
        <dbReference type="Proteomes" id="UP000801428"/>
    </source>
</evidence>
<dbReference type="PANTHER" id="PTHR36183">
    <property type="entry name" value="BETA-GLUCURONIDASE"/>
    <property type="match status" value="1"/>
</dbReference>
<keyword evidence="3" id="KW-1185">Reference proteome</keyword>
<dbReference type="EMBL" id="SWKU01000038">
    <property type="protein sequence ID" value="KAF2994661.1"/>
    <property type="molecule type" value="Genomic_DNA"/>
</dbReference>
<accession>A0A9P4T5H4</accession>
<keyword evidence="1" id="KW-0732">Signal</keyword>
<comment type="caution">
    <text evidence="2">The sequence shown here is derived from an EMBL/GenBank/DDBJ whole genome shotgun (WGS) entry which is preliminary data.</text>
</comment>